<dbReference type="InterPro" id="IPR040847">
    <property type="entry name" value="SH3_15"/>
</dbReference>
<feature type="domain" description="ZZ-type" evidence="12">
    <location>
        <begin position="78"/>
        <end position="130"/>
    </location>
</feature>
<proteinExistence type="predicted"/>
<dbReference type="KEGG" id="spu:591633"/>
<evidence type="ECO:0000313" key="14">
    <source>
        <dbReference type="EnsemblMetazoa" id="XP_030843284"/>
    </source>
</evidence>
<dbReference type="SUPFAM" id="SSF159034">
    <property type="entry name" value="Mib/herc2 domain-like"/>
    <property type="match status" value="2"/>
</dbReference>
<dbReference type="PROSITE" id="PS50135">
    <property type="entry name" value="ZF_ZZ_2"/>
    <property type="match status" value="1"/>
</dbReference>
<dbReference type="InterPro" id="IPR037252">
    <property type="entry name" value="Mib_Herc2_sf"/>
</dbReference>
<organism evidence="14 15">
    <name type="scientific">Strongylocentrotus purpuratus</name>
    <name type="common">Purple sea urchin</name>
    <dbReference type="NCBI Taxonomy" id="7668"/>
    <lineage>
        <taxon>Eukaryota</taxon>
        <taxon>Metazoa</taxon>
        <taxon>Echinodermata</taxon>
        <taxon>Eleutherozoa</taxon>
        <taxon>Echinozoa</taxon>
        <taxon>Echinoidea</taxon>
        <taxon>Euechinoidea</taxon>
        <taxon>Echinacea</taxon>
        <taxon>Camarodonta</taxon>
        <taxon>Echinidea</taxon>
        <taxon>Strongylocentrotidae</taxon>
        <taxon>Strongylocentrotus</taxon>
    </lineage>
</organism>
<dbReference type="Gene3D" id="3.30.60.90">
    <property type="match status" value="1"/>
</dbReference>
<evidence type="ECO:0000256" key="4">
    <source>
        <dbReference type="ARBA" id="ARBA00022679"/>
    </source>
</evidence>
<dbReference type="GeneID" id="591633"/>
<keyword evidence="9" id="KW-0862">Zinc</keyword>
<keyword evidence="3" id="KW-0963">Cytoplasm</keyword>
<dbReference type="GO" id="GO:0005737">
    <property type="term" value="C:cytoplasm"/>
    <property type="evidence" value="ECO:0000318"/>
    <property type="project" value="GO_Central"/>
</dbReference>
<dbReference type="GO" id="GO:0061630">
    <property type="term" value="F:ubiquitin protein ligase activity"/>
    <property type="evidence" value="ECO:0000318"/>
    <property type="project" value="GO_Central"/>
</dbReference>
<evidence type="ECO:0008006" key="16">
    <source>
        <dbReference type="Google" id="ProtNLM"/>
    </source>
</evidence>
<feature type="domain" description="MIB/HERC2" evidence="13">
    <location>
        <begin position="141"/>
        <end position="219"/>
    </location>
</feature>
<dbReference type="Pfam" id="PF00569">
    <property type="entry name" value="ZZ"/>
    <property type="match status" value="1"/>
</dbReference>
<evidence type="ECO:0000256" key="6">
    <source>
        <dbReference type="ARBA" id="ARBA00022737"/>
    </source>
</evidence>
<dbReference type="RefSeq" id="XP_030843284.1">
    <property type="nucleotide sequence ID" value="XM_030987424.1"/>
</dbReference>
<dbReference type="InterPro" id="IPR000433">
    <property type="entry name" value="Znf_ZZ"/>
</dbReference>
<evidence type="ECO:0000256" key="3">
    <source>
        <dbReference type="ARBA" id="ARBA00022490"/>
    </source>
</evidence>
<evidence type="ECO:0000256" key="8">
    <source>
        <dbReference type="ARBA" id="ARBA00022786"/>
    </source>
</evidence>
<protein>
    <recommendedName>
        <fullName evidence="16">MIB/HERC2 domain-containing protein</fullName>
    </recommendedName>
</protein>
<reference evidence="15" key="1">
    <citation type="submission" date="2015-02" db="EMBL/GenBank/DDBJ databases">
        <title>Genome sequencing for Strongylocentrotus purpuratus.</title>
        <authorList>
            <person name="Murali S."/>
            <person name="Liu Y."/>
            <person name="Vee V."/>
            <person name="English A."/>
            <person name="Wang M."/>
            <person name="Skinner E."/>
            <person name="Han Y."/>
            <person name="Muzny D.M."/>
            <person name="Worley K.C."/>
            <person name="Gibbs R.A."/>
        </authorList>
    </citation>
    <scope>NUCLEOTIDE SEQUENCE</scope>
</reference>
<evidence type="ECO:0000259" key="12">
    <source>
        <dbReference type="PROSITE" id="PS50135"/>
    </source>
</evidence>
<keyword evidence="6" id="KW-0677">Repeat</keyword>
<dbReference type="PROSITE" id="PS51416">
    <property type="entry name" value="MIB_HERC2"/>
    <property type="match status" value="2"/>
</dbReference>
<evidence type="ECO:0000256" key="1">
    <source>
        <dbReference type="ARBA" id="ARBA00004496"/>
    </source>
</evidence>
<keyword evidence="15" id="KW-1185">Reference proteome</keyword>
<name>A0A7M7P0D3_STRPU</name>
<dbReference type="AlphaFoldDB" id="A0A7M7P0D3"/>
<dbReference type="InterPro" id="IPR043145">
    <property type="entry name" value="Znf_ZZ_sf"/>
</dbReference>
<reference evidence="14" key="2">
    <citation type="submission" date="2021-01" db="UniProtKB">
        <authorList>
            <consortium name="EnsemblMetazoa"/>
        </authorList>
    </citation>
    <scope>IDENTIFICATION</scope>
</reference>
<dbReference type="UniPathway" id="UPA00143"/>
<dbReference type="SMART" id="SM00291">
    <property type="entry name" value="ZnF_ZZ"/>
    <property type="match status" value="1"/>
</dbReference>
<evidence type="ECO:0000256" key="7">
    <source>
        <dbReference type="ARBA" id="ARBA00022771"/>
    </source>
</evidence>
<dbReference type="GO" id="GO:0008270">
    <property type="term" value="F:zinc ion binding"/>
    <property type="evidence" value="ECO:0007669"/>
    <property type="project" value="UniProtKB-KW"/>
</dbReference>
<dbReference type="OrthoDB" id="2122982at2759"/>
<dbReference type="InParanoid" id="A0A7M7P0D3"/>
<evidence type="ECO:0000259" key="13">
    <source>
        <dbReference type="PROSITE" id="PS51416"/>
    </source>
</evidence>
<dbReference type="Pfam" id="PF18346">
    <property type="entry name" value="SH3_15"/>
    <property type="match status" value="1"/>
</dbReference>
<dbReference type="PANTHER" id="PTHR24202">
    <property type="entry name" value="E3 UBIQUITIN-PROTEIN LIGASE MIB2"/>
    <property type="match status" value="1"/>
</dbReference>
<dbReference type="Pfam" id="PF06701">
    <property type="entry name" value="MIB_HERC2"/>
    <property type="match status" value="1"/>
</dbReference>
<comment type="subcellular location">
    <subcellularLocation>
        <location evidence="1">Cytoplasm</location>
    </subcellularLocation>
</comment>
<keyword evidence="4" id="KW-0808">Transferase</keyword>
<evidence type="ECO:0000256" key="5">
    <source>
        <dbReference type="ARBA" id="ARBA00022723"/>
    </source>
</evidence>
<dbReference type="GO" id="GO:0006897">
    <property type="term" value="P:endocytosis"/>
    <property type="evidence" value="ECO:0000318"/>
    <property type="project" value="GO_Central"/>
</dbReference>
<dbReference type="PANTHER" id="PTHR24202:SF53">
    <property type="entry name" value="E3 UBIQUITIN-PROTEIN LIGASE MIB1"/>
    <property type="match status" value="1"/>
</dbReference>
<feature type="domain" description="MIB/HERC2" evidence="13">
    <location>
        <begin position="1"/>
        <end position="72"/>
    </location>
</feature>
<dbReference type="Proteomes" id="UP000007110">
    <property type="component" value="Unassembled WGS sequence"/>
</dbReference>
<dbReference type="GO" id="GO:0007219">
    <property type="term" value="P:Notch signaling pathway"/>
    <property type="evidence" value="ECO:0000318"/>
    <property type="project" value="GO_Central"/>
</dbReference>
<keyword evidence="5" id="KW-0479">Metal-binding</keyword>
<evidence type="ECO:0000256" key="10">
    <source>
        <dbReference type="ARBA" id="ARBA00023054"/>
    </source>
</evidence>
<dbReference type="SUPFAM" id="SSF57850">
    <property type="entry name" value="RING/U-box"/>
    <property type="match status" value="1"/>
</dbReference>
<dbReference type="GO" id="GO:0016567">
    <property type="term" value="P:protein ubiquitination"/>
    <property type="evidence" value="ECO:0000318"/>
    <property type="project" value="GO_Central"/>
</dbReference>
<keyword evidence="7 11" id="KW-0863">Zinc-finger</keyword>
<evidence type="ECO:0000256" key="11">
    <source>
        <dbReference type="PROSITE-ProRule" id="PRU00228"/>
    </source>
</evidence>
<dbReference type="FunFam" id="2.30.30.40:FF:000044">
    <property type="entry name" value="E3 ubiquitin-protein ligase MIB2, putative"/>
    <property type="match status" value="1"/>
</dbReference>
<dbReference type="InterPro" id="IPR010606">
    <property type="entry name" value="Mib_Herc2"/>
</dbReference>
<accession>A0A7M7P0D3</accession>
<keyword evidence="10" id="KW-0175">Coiled coil</keyword>
<sequence>MTLEPGIRVVRGPDWKWGEQDGGLGHLGTIVPFDTTNPNTKPSIEVRWDRGLRGDYRIGYEDSYDLRLYDNGTVGVSHVDVRCDVCRKCPIFGIRWKCMNIDHYNICSACYHAGKASLSHQFYRIVIPGATEVLMEKRNASDPIEVKGLFPGAKVRVGSDLKVDKEDVRKLYQGTLKRLEPFVEGFPNTGALVNWPPVGQSRYRVGFKGMMDLKTKEPGLGGMCYRSHLPVLGHPVELECVEGLVVGDHVIINMEENLLRELQEGHGDWVQGMADEIGQEGVIRDITSNQDIMVEYPESSRKWIFHPATLTKVKVPRRLSSVVEVDESGDYKIAVDKTVQQAVIPKSNNSHKRPDGSSGKLVQIMGIFQYASTNTGCLKVL</sequence>
<evidence type="ECO:0000256" key="9">
    <source>
        <dbReference type="ARBA" id="ARBA00022833"/>
    </source>
</evidence>
<dbReference type="Gene3D" id="2.30.30.40">
    <property type="entry name" value="SH3 Domains"/>
    <property type="match status" value="2"/>
</dbReference>
<comment type="pathway">
    <text evidence="2">Protein modification; protein ubiquitination.</text>
</comment>
<evidence type="ECO:0000256" key="2">
    <source>
        <dbReference type="ARBA" id="ARBA00004906"/>
    </source>
</evidence>
<keyword evidence="8" id="KW-0833">Ubl conjugation pathway</keyword>
<evidence type="ECO:0000313" key="15">
    <source>
        <dbReference type="Proteomes" id="UP000007110"/>
    </source>
</evidence>
<dbReference type="EnsemblMetazoa" id="XM_030987424">
    <property type="protein sequence ID" value="XP_030843284"/>
    <property type="gene ID" value="LOC591633"/>
</dbReference>